<evidence type="ECO:0000259" key="3">
    <source>
        <dbReference type="PROSITE" id="PS50921"/>
    </source>
</evidence>
<evidence type="ECO:0000313" key="5">
    <source>
        <dbReference type="Proteomes" id="UP001500909"/>
    </source>
</evidence>
<dbReference type="CDD" id="cd07043">
    <property type="entry name" value="STAS_anti-anti-sigma_factors"/>
    <property type="match status" value="1"/>
</dbReference>
<reference evidence="4 5" key="1">
    <citation type="journal article" date="2019" name="Int. J. Syst. Evol. Microbiol.">
        <title>The Global Catalogue of Microorganisms (GCM) 10K type strain sequencing project: providing services to taxonomists for standard genome sequencing and annotation.</title>
        <authorList>
            <consortium name="The Broad Institute Genomics Platform"/>
            <consortium name="The Broad Institute Genome Sequencing Center for Infectious Disease"/>
            <person name="Wu L."/>
            <person name="Ma J."/>
        </authorList>
    </citation>
    <scope>NUCLEOTIDE SEQUENCE [LARGE SCALE GENOMIC DNA]</scope>
    <source>
        <strain evidence="4 5">JCM 4805</strain>
    </source>
</reference>
<feature type="region of interest" description="Disordered" evidence="1">
    <location>
        <begin position="233"/>
        <end position="254"/>
    </location>
</feature>
<accession>A0ABN1AD72</accession>
<dbReference type="InterPro" id="IPR002645">
    <property type="entry name" value="STAS_dom"/>
</dbReference>
<proteinExistence type="predicted"/>
<dbReference type="InterPro" id="IPR005561">
    <property type="entry name" value="ANTAR"/>
</dbReference>
<gene>
    <name evidence="4" type="ORF">GCM10010361_42160</name>
</gene>
<dbReference type="Pfam" id="PF03861">
    <property type="entry name" value="ANTAR"/>
    <property type="match status" value="1"/>
</dbReference>
<dbReference type="InterPro" id="IPR011006">
    <property type="entry name" value="CheY-like_superfamily"/>
</dbReference>
<feature type="domain" description="ANTAR" evidence="3">
    <location>
        <begin position="150"/>
        <end position="211"/>
    </location>
</feature>
<feature type="region of interest" description="Disordered" evidence="1">
    <location>
        <begin position="1"/>
        <end position="26"/>
    </location>
</feature>
<feature type="region of interest" description="Disordered" evidence="1">
    <location>
        <begin position="124"/>
        <end position="151"/>
    </location>
</feature>
<dbReference type="InterPro" id="IPR036513">
    <property type="entry name" value="STAS_dom_sf"/>
</dbReference>
<dbReference type="SUPFAM" id="SSF52091">
    <property type="entry name" value="SpoIIaa-like"/>
    <property type="match status" value="1"/>
</dbReference>
<organism evidence="4 5">
    <name type="scientific">Streptomyces olivaceiscleroticus</name>
    <dbReference type="NCBI Taxonomy" id="68245"/>
    <lineage>
        <taxon>Bacteria</taxon>
        <taxon>Bacillati</taxon>
        <taxon>Actinomycetota</taxon>
        <taxon>Actinomycetes</taxon>
        <taxon>Kitasatosporales</taxon>
        <taxon>Streptomycetaceae</taxon>
        <taxon>Streptomyces</taxon>
    </lineage>
</organism>
<evidence type="ECO:0008006" key="6">
    <source>
        <dbReference type="Google" id="ProtNLM"/>
    </source>
</evidence>
<dbReference type="InterPro" id="IPR058548">
    <property type="entry name" value="MlaB-like_STAS"/>
</dbReference>
<evidence type="ECO:0000313" key="4">
    <source>
        <dbReference type="EMBL" id="GAA0473463.1"/>
    </source>
</evidence>
<evidence type="ECO:0000259" key="2">
    <source>
        <dbReference type="PROSITE" id="PS50801"/>
    </source>
</evidence>
<dbReference type="Gene3D" id="1.10.10.10">
    <property type="entry name" value="Winged helix-like DNA-binding domain superfamily/Winged helix DNA-binding domain"/>
    <property type="match status" value="1"/>
</dbReference>
<dbReference type="InterPro" id="IPR036388">
    <property type="entry name" value="WH-like_DNA-bd_sf"/>
</dbReference>
<dbReference type="SMART" id="SM01012">
    <property type="entry name" value="ANTAR"/>
    <property type="match status" value="1"/>
</dbReference>
<dbReference type="PROSITE" id="PS50921">
    <property type="entry name" value="ANTAR"/>
    <property type="match status" value="1"/>
</dbReference>
<comment type="caution">
    <text evidence="4">The sequence shown here is derived from an EMBL/GenBank/DDBJ whole genome shotgun (WGS) entry which is preliminary data.</text>
</comment>
<dbReference type="Pfam" id="PF13466">
    <property type="entry name" value="STAS_2"/>
    <property type="match status" value="1"/>
</dbReference>
<dbReference type="PROSITE" id="PS50801">
    <property type="entry name" value="STAS"/>
    <property type="match status" value="1"/>
</dbReference>
<evidence type="ECO:0000256" key="1">
    <source>
        <dbReference type="SAM" id="MobiDB-lite"/>
    </source>
</evidence>
<dbReference type="EMBL" id="BAAABY010000030">
    <property type="protein sequence ID" value="GAA0473463.1"/>
    <property type="molecule type" value="Genomic_DNA"/>
</dbReference>
<feature type="compositionally biased region" description="Polar residues" evidence="1">
    <location>
        <begin position="131"/>
        <end position="151"/>
    </location>
</feature>
<dbReference type="Gene3D" id="3.30.750.24">
    <property type="entry name" value="STAS domain"/>
    <property type="match status" value="1"/>
</dbReference>
<sequence>MPEPAYSEQSLPGGSGAPPETGRTPPSAATFDIASSGDRMRVTVHADLGPGDGHQVSSIVQQALGISVEGIDLDLSAVESCDSSGVYLLLDLRRRAFERGKTVIICSSSPAVERRLDLTGIRTLFAPPSPNSRNTAQSTDQDAPSDHNTAQDPHAVNAQLRRAIQTRPIIDLARGILMVSFGLSPDKAWDVLVTTSQKTNTKLHRLAEDVVGAVHGPALSKAVREQLAAAAVKATAESPPRPARNFTPGSPGHH</sequence>
<dbReference type="Proteomes" id="UP001500909">
    <property type="component" value="Unassembled WGS sequence"/>
</dbReference>
<protein>
    <recommendedName>
        <fullName evidence="6">Antitermination regulator</fullName>
    </recommendedName>
</protein>
<name>A0ABN1AD72_9ACTN</name>
<dbReference type="SUPFAM" id="SSF52172">
    <property type="entry name" value="CheY-like"/>
    <property type="match status" value="1"/>
</dbReference>
<keyword evidence="5" id="KW-1185">Reference proteome</keyword>
<feature type="domain" description="STAS" evidence="2">
    <location>
        <begin position="55"/>
        <end position="121"/>
    </location>
</feature>